<feature type="chain" id="PRO_5046241605" evidence="3">
    <location>
        <begin position="24"/>
        <end position="780"/>
    </location>
</feature>
<dbReference type="InterPro" id="IPR006530">
    <property type="entry name" value="YD"/>
</dbReference>
<dbReference type="EMBL" id="JBHSBU010000001">
    <property type="protein sequence ID" value="MFC4158954.1"/>
    <property type="molecule type" value="Genomic_DNA"/>
</dbReference>
<feature type="region of interest" description="Disordered" evidence="2">
    <location>
        <begin position="637"/>
        <end position="683"/>
    </location>
</feature>
<proteinExistence type="predicted"/>
<dbReference type="RefSeq" id="WP_378162184.1">
    <property type="nucleotide sequence ID" value="NZ_JBHSBU010000001.1"/>
</dbReference>
<dbReference type="CDD" id="cd16392">
    <property type="entry name" value="toxin-ParB"/>
    <property type="match status" value="1"/>
</dbReference>
<name>A0ABV8MNQ3_9NEIS</name>
<feature type="domain" description="Teneurin-like YD-shell" evidence="4">
    <location>
        <begin position="293"/>
        <end position="566"/>
    </location>
</feature>
<dbReference type="InterPro" id="IPR022385">
    <property type="entry name" value="Rhs_assc_core"/>
</dbReference>
<dbReference type="InterPro" id="IPR056823">
    <property type="entry name" value="TEN-like_YD-shell"/>
</dbReference>
<evidence type="ECO:0000313" key="6">
    <source>
        <dbReference type="Proteomes" id="UP001595791"/>
    </source>
</evidence>
<dbReference type="InterPro" id="IPR039380">
    <property type="entry name" value="Toxin-ParB-like"/>
</dbReference>
<dbReference type="Pfam" id="PF05593">
    <property type="entry name" value="RHS_repeat"/>
    <property type="match status" value="3"/>
</dbReference>
<dbReference type="InterPro" id="IPR031325">
    <property type="entry name" value="RHS_repeat"/>
</dbReference>
<organism evidence="5 6">
    <name type="scientific">Chitinimonas lacunae</name>
    <dbReference type="NCBI Taxonomy" id="1963018"/>
    <lineage>
        <taxon>Bacteria</taxon>
        <taxon>Pseudomonadati</taxon>
        <taxon>Pseudomonadota</taxon>
        <taxon>Betaproteobacteria</taxon>
        <taxon>Neisseriales</taxon>
        <taxon>Chitinibacteraceae</taxon>
        <taxon>Chitinimonas</taxon>
    </lineage>
</organism>
<protein>
    <submittedName>
        <fullName evidence="5">RHS repeat-associated core domain-containing protein</fullName>
    </submittedName>
</protein>
<dbReference type="PANTHER" id="PTHR32305">
    <property type="match status" value="1"/>
</dbReference>
<reference evidence="6" key="1">
    <citation type="journal article" date="2019" name="Int. J. Syst. Evol. Microbiol.">
        <title>The Global Catalogue of Microorganisms (GCM) 10K type strain sequencing project: providing services to taxonomists for standard genome sequencing and annotation.</title>
        <authorList>
            <consortium name="The Broad Institute Genomics Platform"/>
            <consortium name="The Broad Institute Genome Sequencing Center for Infectious Disease"/>
            <person name="Wu L."/>
            <person name="Ma J."/>
        </authorList>
    </citation>
    <scope>NUCLEOTIDE SEQUENCE [LARGE SCALE GENOMIC DNA]</scope>
    <source>
        <strain evidence="6">LMG 29894</strain>
    </source>
</reference>
<feature type="compositionally biased region" description="Polar residues" evidence="2">
    <location>
        <begin position="637"/>
        <end position="657"/>
    </location>
</feature>
<dbReference type="Gene3D" id="2.180.10.10">
    <property type="entry name" value="RHS repeat-associated core"/>
    <property type="match status" value="2"/>
</dbReference>
<keyword evidence="3" id="KW-0732">Signal</keyword>
<gene>
    <name evidence="5" type="ORF">ACFOW7_06230</name>
</gene>
<dbReference type="Pfam" id="PF25023">
    <property type="entry name" value="TEN_YD-shell"/>
    <property type="match status" value="1"/>
</dbReference>
<dbReference type="NCBIfam" id="TIGR03696">
    <property type="entry name" value="Rhs_assc_core"/>
    <property type="match status" value="1"/>
</dbReference>
<keyword evidence="6" id="KW-1185">Reference proteome</keyword>
<accession>A0ABV8MNQ3</accession>
<evidence type="ECO:0000313" key="5">
    <source>
        <dbReference type="EMBL" id="MFC4158954.1"/>
    </source>
</evidence>
<dbReference type="NCBIfam" id="TIGR01643">
    <property type="entry name" value="YD_repeat_2x"/>
    <property type="match status" value="5"/>
</dbReference>
<evidence type="ECO:0000256" key="2">
    <source>
        <dbReference type="SAM" id="MobiDB-lite"/>
    </source>
</evidence>
<feature type="signal peptide" evidence="3">
    <location>
        <begin position="1"/>
        <end position="23"/>
    </location>
</feature>
<evidence type="ECO:0000256" key="1">
    <source>
        <dbReference type="ARBA" id="ARBA00022737"/>
    </source>
</evidence>
<dbReference type="PANTHER" id="PTHR32305:SF15">
    <property type="entry name" value="PROTEIN RHSA-RELATED"/>
    <property type="match status" value="1"/>
</dbReference>
<evidence type="ECO:0000259" key="4">
    <source>
        <dbReference type="Pfam" id="PF25023"/>
    </source>
</evidence>
<evidence type="ECO:0000256" key="3">
    <source>
        <dbReference type="SAM" id="SignalP"/>
    </source>
</evidence>
<sequence length="780" mass="86839">MRFPRFASVFTLAAALAALPSQAAITHTLKQEFDQLGRLAKVIQADGSWVSYGYDPNGNRTEATDHLGRTTRYEYDAFNRLTTIRDPKGGITKLGYDRRDNLVKVTDPKGLVTEYQYNGFNELVKQISPDTGTSSQTREIDGRIKTRTNAAGQTTQFKYDAAGRLTEQRHAGGPNWTFQWDNVGRLSEVKDNTATTRYRYDSQSRLEAKTQQIGTLTQTVSYRWTPANQLSGLTTPSGRVIDYVRQNGQIVAINLDGKPLLTQVVYQPFGGPQGWTWANGLHHTRLYDTNGRLYRVESAGIFAKRLIFDGASNVKQQEDLQDAKRTQEFGYDELDRLTSETATNRNDAYQYDANGNRTQVSRNGTTTASTIEATSNRLTSLGTQTRTYTATGHLQSDGTRTFEYDGAERLVKVTTNGKTYQYSHNAWGERLVKTGARFVYDEQGHLLGEYKTDGSLIQETVWLGELPIATIQPDAKSPSKTSVYYVHPDHLGTPRAVSDPVSNKAVWRWESDAFGNSAPDEDPDQDKKKLVYNLRFPGQYFDQETGLNYNFFRDYESVTGRYAQSDPLGFVGGINTYAYVLNNPSKYKDSEGTNPILTAVQGAEFGSFAGPVGSVVGAAIGLGLGIWAGDKLCQMSENSKKSGTQAQSAAGPNSASLPPNGPDDDEDWNWEPPRIRSQQVGLKNPKQIDGIKDAMRNGSFQYEKPELRIGGIRSPDGTYHLSEGNHRMAAAQELYKETGNPHYIRQLLKHGQWTNREPPMGNRPMPSRSFWGALRNKVGL</sequence>
<keyword evidence="1" id="KW-0677">Repeat</keyword>
<dbReference type="Proteomes" id="UP001595791">
    <property type="component" value="Unassembled WGS sequence"/>
</dbReference>
<comment type="caution">
    <text evidence="5">The sequence shown here is derived from an EMBL/GenBank/DDBJ whole genome shotgun (WGS) entry which is preliminary data.</text>
</comment>
<dbReference type="InterPro" id="IPR050708">
    <property type="entry name" value="T6SS_VgrG/RHS"/>
</dbReference>